<protein>
    <submittedName>
        <fullName evidence="1">Uncharacterized protein</fullName>
    </submittedName>
</protein>
<dbReference type="EMBL" id="CAVMJV010000028">
    <property type="protein sequence ID" value="CAK5075590.1"/>
    <property type="molecule type" value="Genomic_DNA"/>
</dbReference>
<reference evidence="1" key="1">
    <citation type="submission" date="2023-11" db="EMBL/GenBank/DDBJ databases">
        <authorList>
            <person name="Poullet M."/>
        </authorList>
    </citation>
    <scope>NUCLEOTIDE SEQUENCE</scope>
    <source>
        <strain evidence="1">E1834</strain>
    </source>
</reference>
<name>A0ACB0Z9L2_MELEN</name>
<evidence type="ECO:0000313" key="2">
    <source>
        <dbReference type="Proteomes" id="UP001497535"/>
    </source>
</evidence>
<accession>A0ACB0Z9L2</accession>
<proteinExistence type="predicted"/>
<evidence type="ECO:0000313" key="1">
    <source>
        <dbReference type="EMBL" id="CAK5075590.1"/>
    </source>
</evidence>
<comment type="caution">
    <text evidence="1">The sequence shown here is derived from an EMBL/GenBank/DDBJ whole genome shotgun (WGS) entry which is preliminary data.</text>
</comment>
<sequence>MLISILVTLERKINLFFVDELIEYCNRENLVKSTKKKNDLSVQKSPHKMSAKTGLG</sequence>
<dbReference type="Proteomes" id="UP001497535">
    <property type="component" value="Unassembled WGS sequence"/>
</dbReference>
<gene>
    <name evidence="1" type="ORF">MENTE1834_LOCUS22409</name>
</gene>
<keyword evidence="2" id="KW-1185">Reference proteome</keyword>
<organism evidence="1 2">
    <name type="scientific">Meloidogyne enterolobii</name>
    <name type="common">Root-knot nematode worm</name>
    <name type="synonym">Meloidogyne mayaguensis</name>
    <dbReference type="NCBI Taxonomy" id="390850"/>
    <lineage>
        <taxon>Eukaryota</taxon>
        <taxon>Metazoa</taxon>
        <taxon>Ecdysozoa</taxon>
        <taxon>Nematoda</taxon>
        <taxon>Chromadorea</taxon>
        <taxon>Rhabditida</taxon>
        <taxon>Tylenchina</taxon>
        <taxon>Tylenchomorpha</taxon>
        <taxon>Tylenchoidea</taxon>
        <taxon>Meloidogynidae</taxon>
        <taxon>Meloidogyninae</taxon>
        <taxon>Meloidogyne</taxon>
    </lineage>
</organism>